<dbReference type="GO" id="GO:0006355">
    <property type="term" value="P:regulation of DNA-templated transcription"/>
    <property type="evidence" value="ECO:0007669"/>
    <property type="project" value="UniProtKB-ARBA"/>
</dbReference>
<dbReference type="Gene3D" id="1.10.10.60">
    <property type="entry name" value="Homeodomain-like"/>
    <property type="match status" value="1"/>
</dbReference>
<dbReference type="AlphaFoldDB" id="A0A239BAZ8"/>
<protein>
    <submittedName>
        <fullName evidence="4">Transcriptional regulator, TetR family</fullName>
    </submittedName>
</protein>
<feature type="domain" description="HTH tetR-type" evidence="3">
    <location>
        <begin position="6"/>
        <end position="66"/>
    </location>
</feature>
<keyword evidence="5" id="KW-1185">Reference proteome</keyword>
<proteinExistence type="predicted"/>
<dbReference type="InterPro" id="IPR009057">
    <property type="entry name" value="Homeodomain-like_sf"/>
</dbReference>
<dbReference type="InterPro" id="IPR023772">
    <property type="entry name" value="DNA-bd_HTH_TetR-type_CS"/>
</dbReference>
<dbReference type="SUPFAM" id="SSF48498">
    <property type="entry name" value="Tetracyclin repressor-like, C-terminal domain"/>
    <property type="match status" value="1"/>
</dbReference>
<dbReference type="RefSeq" id="WP_176431191.1">
    <property type="nucleotide sequence ID" value="NZ_FZOJ01000003.1"/>
</dbReference>
<dbReference type="EMBL" id="FZOJ01000003">
    <property type="protein sequence ID" value="SNS05117.1"/>
    <property type="molecule type" value="Genomic_DNA"/>
</dbReference>
<dbReference type="Gene3D" id="1.10.357.10">
    <property type="entry name" value="Tetracycline Repressor, domain 2"/>
    <property type="match status" value="1"/>
</dbReference>
<dbReference type="InterPro" id="IPR050109">
    <property type="entry name" value="HTH-type_TetR-like_transc_reg"/>
</dbReference>
<dbReference type="GO" id="GO:0003677">
    <property type="term" value="F:DNA binding"/>
    <property type="evidence" value="ECO:0007669"/>
    <property type="project" value="UniProtKB-UniRule"/>
</dbReference>
<dbReference type="PRINTS" id="PR00455">
    <property type="entry name" value="HTHTETR"/>
</dbReference>
<feature type="DNA-binding region" description="H-T-H motif" evidence="2">
    <location>
        <begin position="29"/>
        <end position="48"/>
    </location>
</feature>
<evidence type="ECO:0000256" key="1">
    <source>
        <dbReference type="ARBA" id="ARBA00023125"/>
    </source>
</evidence>
<dbReference type="Pfam" id="PF00440">
    <property type="entry name" value="TetR_N"/>
    <property type="match status" value="1"/>
</dbReference>
<dbReference type="Proteomes" id="UP000198304">
    <property type="component" value="Unassembled WGS sequence"/>
</dbReference>
<dbReference type="InterPro" id="IPR013570">
    <property type="entry name" value="Tscrpt_reg_YsiA_C"/>
</dbReference>
<reference evidence="4 5" key="1">
    <citation type="submission" date="2017-06" db="EMBL/GenBank/DDBJ databases">
        <authorList>
            <person name="Kim H.J."/>
            <person name="Triplett B.A."/>
        </authorList>
    </citation>
    <scope>NUCLEOTIDE SEQUENCE [LARGE SCALE GENOMIC DNA]</scope>
    <source>
        <strain evidence="4 5">SCA</strain>
    </source>
</reference>
<dbReference type="Pfam" id="PF08359">
    <property type="entry name" value="TetR_C_4"/>
    <property type="match status" value="1"/>
</dbReference>
<evidence type="ECO:0000313" key="4">
    <source>
        <dbReference type="EMBL" id="SNS05117.1"/>
    </source>
</evidence>
<evidence type="ECO:0000313" key="5">
    <source>
        <dbReference type="Proteomes" id="UP000198304"/>
    </source>
</evidence>
<dbReference type="InterPro" id="IPR036271">
    <property type="entry name" value="Tet_transcr_reg_TetR-rel_C_sf"/>
</dbReference>
<keyword evidence="1 2" id="KW-0238">DNA-binding</keyword>
<evidence type="ECO:0000259" key="3">
    <source>
        <dbReference type="PROSITE" id="PS50977"/>
    </source>
</evidence>
<dbReference type="InterPro" id="IPR001647">
    <property type="entry name" value="HTH_TetR"/>
</dbReference>
<organism evidence="4 5">
    <name type="scientific">Anaerovirgula multivorans</name>
    <dbReference type="NCBI Taxonomy" id="312168"/>
    <lineage>
        <taxon>Bacteria</taxon>
        <taxon>Bacillati</taxon>
        <taxon>Bacillota</taxon>
        <taxon>Clostridia</taxon>
        <taxon>Peptostreptococcales</taxon>
        <taxon>Natronincolaceae</taxon>
        <taxon>Anaerovirgula</taxon>
    </lineage>
</organism>
<dbReference type="PANTHER" id="PTHR30328:SF54">
    <property type="entry name" value="HTH-TYPE TRANSCRIPTIONAL REPRESSOR SCO4008"/>
    <property type="match status" value="1"/>
</dbReference>
<gene>
    <name evidence="4" type="ORF">SAMN05446037_1003146</name>
</gene>
<evidence type="ECO:0000256" key="2">
    <source>
        <dbReference type="PROSITE-ProRule" id="PRU00335"/>
    </source>
</evidence>
<dbReference type="PANTHER" id="PTHR30328">
    <property type="entry name" value="TRANSCRIPTIONAL REPRESSOR"/>
    <property type="match status" value="1"/>
</dbReference>
<name>A0A239BAZ8_9FIRM</name>
<dbReference type="PROSITE" id="PS50977">
    <property type="entry name" value="HTH_TETR_2"/>
    <property type="match status" value="1"/>
</dbReference>
<accession>A0A239BAZ8</accession>
<dbReference type="PROSITE" id="PS01081">
    <property type="entry name" value="HTH_TETR_1"/>
    <property type="match status" value="1"/>
</dbReference>
<dbReference type="SUPFAM" id="SSF46689">
    <property type="entry name" value="Homeodomain-like"/>
    <property type="match status" value="1"/>
</dbReference>
<sequence length="198" mass="23293">MDNNALHRKERFIITTIEIIDELGIQRLSTREIARRQDVSEATLFRHFKSKNQLLVAVLDYFSKFDNDIFQSTKLKKLMPKEAIIYFINSYTEYYENYPAITSIMQVFDVLRCEPELTDKVKSILRNRTLFIKQLVEDAQKAGEIHPDVDSENVADMISGFCREICLNWRLDDQKFSLRERTLSTLEMVLDALSQIQK</sequence>